<evidence type="ECO:0000313" key="3">
    <source>
        <dbReference type="Proteomes" id="UP000519573"/>
    </source>
</evidence>
<dbReference type="EMBL" id="JAARYH010000002">
    <property type="protein sequence ID" value="MBC2165836.1"/>
    <property type="molecule type" value="Genomic_DNA"/>
</dbReference>
<sequence>MENFVNIEDFGAIGDASKDDAASINAAIQNLVSRRGGILYIPAKTYAIGSELIIDYPGIIIRSASPYFSGIKLKSTFEGEAAIVFKPSSRVKPDDYKLTQGVGIENGLLIDCNNQKGHGITGIRLYDQVSMRNVQIKNVHKDYSGFNFVQEKDGYSQLGQTILLENCFAERAKGEAITPMYYFERYQEVNLVGCKSFSSSANATNPTELQGDAFYLKDCKGFTFTGCSAAFSENAIVVEADGKYVSGITILGQTNEAIASYAVKTKASNTTMVESITVLPIRNEIRKMKEKQPDGSEREVVVGGGNFDIQNTTKALIYSMDAALTLGTNSSQNVVFSTASNKVINLAGGNSIFGLANFAKPGTSILDALTINEFSSVPTVYFADKADANKSRIEQQSTNLRFGFRYVEPSGAKSYINKFIILKNDLVNATNIQVTYPEGTNTVVRRVEIDEPNSAGEGYRGLRIRN</sequence>
<organism evidence="2 3">
    <name type="scientific">Listeria booriae</name>
    <dbReference type="NCBI Taxonomy" id="1552123"/>
    <lineage>
        <taxon>Bacteria</taxon>
        <taxon>Bacillati</taxon>
        <taxon>Bacillota</taxon>
        <taxon>Bacilli</taxon>
        <taxon>Bacillales</taxon>
        <taxon>Listeriaceae</taxon>
        <taxon>Listeria</taxon>
    </lineage>
</organism>
<dbReference type="AlphaFoldDB" id="A0A7X0YYB3"/>
<comment type="caution">
    <text evidence="2">The sequence shown here is derived from an EMBL/GenBank/DDBJ whole genome shotgun (WGS) entry which is preliminary data.</text>
</comment>
<protein>
    <recommendedName>
        <fullName evidence="1">Rhamnogalacturonase A/B/Epimerase-like pectate lyase domain-containing protein</fullName>
    </recommendedName>
</protein>
<accession>A0A7X0YYB3</accession>
<reference evidence="2 3" key="1">
    <citation type="submission" date="2020-03" db="EMBL/GenBank/DDBJ databases">
        <title>Soil Listeria distribution.</title>
        <authorList>
            <person name="Liao J."/>
            <person name="Wiedmann M."/>
        </authorList>
    </citation>
    <scope>NUCLEOTIDE SEQUENCE [LARGE SCALE GENOMIC DNA]</scope>
    <source>
        <strain evidence="2 3">FSL L7-0245</strain>
    </source>
</reference>
<proteinExistence type="predicted"/>
<dbReference type="Proteomes" id="UP000519573">
    <property type="component" value="Unassembled WGS sequence"/>
</dbReference>
<dbReference type="InterPro" id="IPR012334">
    <property type="entry name" value="Pectin_lyas_fold"/>
</dbReference>
<dbReference type="InterPro" id="IPR011050">
    <property type="entry name" value="Pectin_lyase_fold/virulence"/>
</dbReference>
<evidence type="ECO:0000313" key="2">
    <source>
        <dbReference type="EMBL" id="MBC2165836.1"/>
    </source>
</evidence>
<name>A0A7X0YYB3_9LIST</name>
<dbReference type="Pfam" id="PF12708">
    <property type="entry name" value="Pect-lyase_RHGA_epim"/>
    <property type="match status" value="1"/>
</dbReference>
<evidence type="ECO:0000259" key="1">
    <source>
        <dbReference type="Pfam" id="PF12708"/>
    </source>
</evidence>
<feature type="domain" description="Rhamnogalacturonase A/B/Epimerase-like pectate lyase" evidence="1">
    <location>
        <begin position="4"/>
        <end position="142"/>
    </location>
</feature>
<dbReference type="Gene3D" id="2.160.20.10">
    <property type="entry name" value="Single-stranded right-handed beta-helix, Pectin lyase-like"/>
    <property type="match status" value="1"/>
</dbReference>
<dbReference type="InterPro" id="IPR024535">
    <property type="entry name" value="RHGA/B-epi-like_pectate_lyase"/>
</dbReference>
<dbReference type="RefSeq" id="WP_185575816.1">
    <property type="nucleotide sequence ID" value="NZ_JAARYH010000002.1"/>
</dbReference>
<dbReference type="SUPFAM" id="SSF51126">
    <property type="entry name" value="Pectin lyase-like"/>
    <property type="match status" value="1"/>
</dbReference>
<gene>
    <name evidence="2" type="ORF">HCB26_04575</name>
</gene>